<gene>
    <name evidence="1" type="ORF">R1flu_016814</name>
</gene>
<organism evidence="1 2">
    <name type="scientific">Riccia fluitans</name>
    <dbReference type="NCBI Taxonomy" id="41844"/>
    <lineage>
        <taxon>Eukaryota</taxon>
        <taxon>Viridiplantae</taxon>
        <taxon>Streptophyta</taxon>
        <taxon>Embryophyta</taxon>
        <taxon>Marchantiophyta</taxon>
        <taxon>Marchantiopsida</taxon>
        <taxon>Marchantiidae</taxon>
        <taxon>Marchantiales</taxon>
        <taxon>Ricciaceae</taxon>
        <taxon>Riccia</taxon>
    </lineage>
</organism>
<reference evidence="1 2" key="1">
    <citation type="submission" date="2024-09" db="EMBL/GenBank/DDBJ databases">
        <title>Chromosome-scale assembly of Riccia fluitans.</title>
        <authorList>
            <person name="Paukszto L."/>
            <person name="Sawicki J."/>
            <person name="Karawczyk K."/>
            <person name="Piernik-Szablinska J."/>
            <person name="Szczecinska M."/>
            <person name="Mazdziarz M."/>
        </authorList>
    </citation>
    <scope>NUCLEOTIDE SEQUENCE [LARGE SCALE GENOMIC DNA]</scope>
    <source>
        <strain evidence="1">Rf_01</strain>
        <tissue evidence="1">Aerial parts of the thallus</tissue>
    </source>
</reference>
<protein>
    <submittedName>
        <fullName evidence="1">Uncharacterized protein</fullName>
    </submittedName>
</protein>
<sequence>MLDSPVKRRNEGTRGGICTSLITFFGFGDVLEYGFDLWKQGKLRLRDFEAKFPDESANTFVDRCSK</sequence>
<evidence type="ECO:0000313" key="1">
    <source>
        <dbReference type="EMBL" id="KAL2632128.1"/>
    </source>
</evidence>
<evidence type="ECO:0000313" key="2">
    <source>
        <dbReference type="Proteomes" id="UP001605036"/>
    </source>
</evidence>
<proteinExistence type="predicted"/>
<name>A0ABD1YN71_9MARC</name>
<dbReference type="EMBL" id="JBHFFA010000004">
    <property type="protein sequence ID" value="KAL2632128.1"/>
    <property type="molecule type" value="Genomic_DNA"/>
</dbReference>
<keyword evidence="2" id="KW-1185">Reference proteome</keyword>
<dbReference type="Proteomes" id="UP001605036">
    <property type="component" value="Unassembled WGS sequence"/>
</dbReference>
<accession>A0ABD1YN71</accession>
<dbReference type="AlphaFoldDB" id="A0ABD1YN71"/>
<comment type="caution">
    <text evidence="1">The sequence shown here is derived from an EMBL/GenBank/DDBJ whole genome shotgun (WGS) entry which is preliminary data.</text>
</comment>